<evidence type="ECO:0000313" key="4">
    <source>
        <dbReference type="EMBL" id="SHF53771.1"/>
    </source>
</evidence>
<dbReference type="RefSeq" id="WP_245791930.1">
    <property type="nucleotide sequence ID" value="NZ_FQUJ01000014.1"/>
</dbReference>
<dbReference type="CDD" id="cd01448">
    <property type="entry name" value="TST_Repeat_1"/>
    <property type="match status" value="1"/>
</dbReference>
<accession>A0A1M5CGG3</accession>
<evidence type="ECO:0000313" key="5">
    <source>
        <dbReference type="Proteomes" id="UP000184346"/>
    </source>
</evidence>
<gene>
    <name evidence="4" type="ORF">SAMN02745148_02903</name>
</gene>
<evidence type="ECO:0000256" key="1">
    <source>
        <dbReference type="ARBA" id="ARBA00022679"/>
    </source>
</evidence>
<keyword evidence="4" id="KW-0670">Pyruvate</keyword>
<dbReference type="PANTHER" id="PTHR11364">
    <property type="entry name" value="THIOSULFATE SULFERTANSFERASE"/>
    <property type="match status" value="1"/>
</dbReference>
<feature type="domain" description="Rhodanese" evidence="3">
    <location>
        <begin position="147"/>
        <end position="249"/>
    </location>
</feature>
<evidence type="ECO:0000256" key="2">
    <source>
        <dbReference type="ARBA" id="ARBA00022737"/>
    </source>
</evidence>
<keyword evidence="2" id="KW-0677">Repeat</keyword>
<keyword evidence="5" id="KW-1185">Reference proteome</keyword>
<dbReference type="PROSITE" id="PS50206">
    <property type="entry name" value="RHODANESE_3"/>
    <property type="match status" value="2"/>
</dbReference>
<keyword evidence="1 4" id="KW-0808">Transferase</keyword>
<dbReference type="PANTHER" id="PTHR11364:SF27">
    <property type="entry name" value="SULFURTRANSFERASE"/>
    <property type="match status" value="1"/>
</dbReference>
<proteinExistence type="predicted"/>
<dbReference type="Gene3D" id="3.40.250.10">
    <property type="entry name" value="Rhodanese-like domain"/>
    <property type="match status" value="2"/>
</dbReference>
<dbReference type="EMBL" id="FQUJ01000014">
    <property type="protein sequence ID" value="SHF53771.1"/>
    <property type="molecule type" value="Genomic_DNA"/>
</dbReference>
<protein>
    <submittedName>
        <fullName evidence="4">Thiosulfate/3-mercaptopyruvate sulfurtransferase</fullName>
    </submittedName>
</protein>
<dbReference type="SMART" id="SM00450">
    <property type="entry name" value="RHOD"/>
    <property type="match status" value="2"/>
</dbReference>
<dbReference type="SUPFAM" id="SSF52821">
    <property type="entry name" value="Rhodanese/Cell cycle control phosphatase"/>
    <property type="match status" value="2"/>
</dbReference>
<organism evidence="4 5">
    <name type="scientific">Modicisalibacter ilicicola DSM 19980</name>
    <dbReference type="NCBI Taxonomy" id="1121942"/>
    <lineage>
        <taxon>Bacteria</taxon>
        <taxon>Pseudomonadati</taxon>
        <taxon>Pseudomonadota</taxon>
        <taxon>Gammaproteobacteria</taxon>
        <taxon>Oceanospirillales</taxon>
        <taxon>Halomonadaceae</taxon>
        <taxon>Modicisalibacter</taxon>
    </lineage>
</organism>
<dbReference type="Proteomes" id="UP000184346">
    <property type="component" value="Unassembled WGS sequence"/>
</dbReference>
<dbReference type="Pfam" id="PF00581">
    <property type="entry name" value="Rhodanese"/>
    <property type="match status" value="2"/>
</dbReference>
<dbReference type="GO" id="GO:0004792">
    <property type="term" value="F:thiosulfate-cyanide sulfurtransferase activity"/>
    <property type="evidence" value="ECO:0007669"/>
    <property type="project" value="TreeGrafter"/>
</dbReference>
<reference evidence="4 5" key="1">
    <citation type="submission" date="2016-11" db="EMBL/GenBank/DDBJ databases">
        <authorList>
            <person name="Jaros S."/>
            <person name="Januszkiewicz K."/>
            <person name="Wedrychowicz H."/>
        </authorList>
    </citation>
    <scope>NUCLEOTIDE SEQUENCE [LARGE SCALE GENOMIC DNA]</scope>
    <source>
        <strain evidence="4 5">DSM 19980</strain>
    </source>
</reference>
<dbReference type="InterPro" id="IPR045078">
    <property type="entry name" value="TST/MPST-like"/>
</dbReference>
<dbReference type="STRING" id="1121942.SAMN02745148_02903"/>
<dbReference type="InterPro" id="IPR036873">
    <property type="entry name" value="Rhodanese-like_dom_sf"/>
</dbReference>
<name>A0A1M5CGG3_9GAMM</name>
<dbReference type="AlphaFoldDB" id="A0A1M5CGG3"/>
<dbReference type="CDD" id="cd01449">
    <property type="entry name" value="TST_Repeat_2"/>
    <property type="match status" value="1"/>
</dbReference>
<sequence>MSWIAGPAWTTRTPDVVYGKPGTSPAVGISIWIATWLPGPEQGGRHPLPTEAAFTAVLQHLGISPTTPIVVYDDMGGQMAAARAWWMLHCWAGHPGVRLLDGGLLAWQHEGGEMTQATSDVSPSDWRPNFDDARLVAADTLLSTSDILVDARSLERFRGEAEPVDPVAGHIPGAICRPCGANLTPSGYFKSAEELDDELPREEHAISYCGSGVTACHNIVAYAIAGRPLPRLYAGSWSHWIRDPQRPVATAGG</sequence>
<evidence type="ECO:0000259" key="3">
    <source>
        <dbReference type="PROSITE" id="PS50206"/>
    </source>
</evidence>
<dbReference type="InterPro" id="IPR001763">
    <property type="entry name" value="Rhodanese-like_dom"/>
</dbReference>
<feature type="domain" description="Rhodanese" evidence="3">
    <location>
        <begin position="29"/>
        <end position="116"/>
    </location>
</feature>